<feature type="compositionally biased region" description="Acidic residues" evidence="1">
    <location>
        <begin position="221"/>
        <end position="233"/>
    </location>
</feature>
<comment type="caution">
    <text evidence="2">The sequence shown here is derived from an EMBL/GenBank/DDBJ whole genome shotgun (WGS) entry which is preliminary data.</text>
</comment>
<evidence type="ECO:0000313" key="3">
    <source>
        <dbReference type="Proteomes" id="UP000593566"/>
    </source>
</evidence>
<feature type="region of interest" description="Disordered" evidence="1">
    <location>
        <begin position="1"/>
        <end position="52"/>
    </location>
</feature>
<evidence type="ECO:0000256" key="1">
    <source>
        <dbReference type="SAM" id="MobiDB-lite"/>
    </source>
</evidence>
<organism evidence="2 3">
    <name type="scientific">Letharia lupina</name>
    <dbReference type="NCBI Taxonomy" id="560253"/>
    <lineage>
        <taxon>Eukaryota</taxon>
        <taxon>Fungi</taxon>
        <taxon>Dikarya</taxon>
        <taxon>Ascomycota</taxon>
        <taxon>Pezizomycotina</taxon>
        <taxon>Lecanoromycetes</taxon>
        <taxon>OSLEUM clade</taxon>
        <taxon>Lecanoromycetidae</taxon>
        <taxon>Lecanorales</taxon>
        <taxon>Lecanorineae</taxon>
        <taxon>Parmeliaceae</taxon>
        <taxon>Letharia</taxon>
    </lineage>
</organism>
<feature type="region of interest" description="Disordered" evidence="1">
    <location>
        <begin position="162"/>
        <end position="183"/>
    </location>
</feature>
<dbReference type="AlphaFoldDB" id="A0A8H6F9I3"/>
<sequence length="248" mass="27021">MPVLRSGSTVSFVNRRNARRHGFRVPVKPNPQQTRPKANSTGAQSRNRSTPVDLAALTRNIRYRQRARANGLATGDSADTLREKRRWVQTEFDASRINGKATPELHDLYNKRNIGKPQHQRKMAQSLSDAAKEAKRRLEEVFGQRSGLRAVAGAVGHSLGDDSGDAAIAQPSDGEAVHTTKRPAAHLTADNDAAARQLVLAKGYELADYSGGNQGIGAEADNTEEGEEEEGDEIEIKMEEDADEGLKS</sequence>
<gene>
    <name evidence="2" type="ORF">HO133_004073</name>
</gene>
<reference evidence="2 3" key="1">
    <citation type="journal article" date="2020" name="Genomics">
        <title>Complete, high-quality genomes from long-read metagenomic sequencing of two wolf lichen thalli reveals enigmatic genome architecture.</title>
        <authorList>
            <person name="McKenzie S.K."/>
            <person name="Walston R.F."/>
            <person name="Allen J.L."/>
        </authorList>
    </citation>
    <scope>NUCLEOTIDE SEQUENCE [LARGE SCALE GENOMIC DNA]</scope>
    <source>
        <strain evidence="2">WasteWater1</strain>
    </source>
</reference>
<feature type="compositionally biased region" description="Polar residues" evidence="1">
    <location>
        <begin position="1"/>
        <end position="14"/>
    </location>
</feature>
<dbReference type="GeneID" id="59332482"/>
<evidence type="ECO:0000313" key="2">
    <source>
        <dbReference type="EMBL" id="KAF6219604.1"/>
    </source>
</evidence>
<protein>
    <submittedName>
        <fullName evidence="2">Uncharacterized protein</fullName>
    </submittedName>
</protein>
<feature type="compositionally biased region" description="Basic and acidic residues" evidence="1">
    <location>
        <begin position="234"/>
        <end position="248"/>
    </location>
</feature>
<accession>A0A8H6F9I3</accession>
<proteinExistence type="predicted"/>
<name>A0A8H6F9I3_9LECA</name>
<dbReference type="RefSeq" id="XP_037149039.1">
    <property type="nucleotide sequence ID" value="XM_037294992.1"/>
</dbReference>
<feature type="compositionally biased region" description="Polar residues" evidence="1">
    <location>
        <begin position="30"/>
        <end position="50"/>
    </location>
</feature>
<dbReference type="Proteomes" id="UP000593566">
    <property type="component" value="Unassembled WGS sequence"/>
</dbReference>
<dbReference type="EMBL" id="JACCJB010000019">
    <property type="protein sequence ID" value="KAF6219604.1"/>
    <property type="molecule type" value="Genomic_DNA"/>
</dbReference>
<keyword evidence="3" id="KW-1185">Reference proteome</keyword>
<feature type="region of interest" description="Disordered" evidence="1">
    <location>
        <begin position="209"/>
        <end position="248"/>
    </location>
</feature>